<dbReference type="AlphaFoldDB" id="A0A4Q9LYM5"/>
<protein>
    <submittedName>
        <fullName evidence="1">Uncharacterized protein</fullName>
    </submittedName>
</protein>
<sequence>MVINTTIFETVFSDKKFDDNLNLKSIYLKNTKKSFYILLKGLFDECNFDIEIIKNKFYILEFKTQYCDVIETFENNSLQLYLKDNFLVIFGQMLHFRHKLLIWFFDLYDVTFIWIYIEEIDEESYMQKPGNPYVNQEYLSTLRSLNKNEAFHSLEI</sequence>
<evidence type="ECO:0000313" key="2">
    <source>
        <dbReference type="Proteomes" id="UP000292282"/>
    </source>
</evidence>
<keyword evidence="2" id="KW-1185">Reference proteome</keyword>
<gene>
    <name evidence="1" type="ORF">CWI38_0310p0010</name>
</gene>
<reference evidence="1 2" key="1">
    <citation type="submission" date="2017-12" db="EMBL/GenBank/DDBJ databases">
        <authorList>
            <person name="Pombert J.-F."/>
            <person name="Haag K.L."/>
            <person name="Ebert D."/>
        </authorList>
    </citation>
    <scope>NUCLEOTIDE SEQUENCE [LARGE SCALE GENOMIC DNA]</scope>
    <source>
        <strain evidence="1">IL-G-3</strain>
    </source>
</reference>
<comment type="caution">
    <text evidence="1">The sequence shown here is derived from an EMBL/GenBank/DDBJ whole genome shotgun (WGS) entry which is preliminary data.</text>
</comment>
<accession>A0A4Q9LYM5</accession>
<proteinExistence type="predicted"/>
<dbReference type="EMBL" id="PITK01000310">
    <property type="protein sequence ID" value="TBU15612.1"/>
    <property type="molecule type" value="Genomic_DNA"/>
</dbReference>
<dbReference type="Proteomes" id="UP000292282">
    <property type="component" value="Unassembled WGS sequence"/>
</dbReference>
<dbReference type="VEuPathDB" id="MicrosporidiaDB:CWI38_0310p0010"/>
<evidence type="ECO:0000313" key="1">
    <source>
        <dbReference type="EMBL" id="TBU15612.1"/>
    </source>
</evidence>
<organism evidence="1 2">
    <name type="scientific">Hamiltosporidium tvaerminnensis</name>
    <dbReference type="NCBI Taxonomy" id="1176355"/>
    <lineage>
        <taxon>Eukaryota</taxon>
        <taxon>Fungi</taxon>
        <taxon>Fungi incertae sedis</taxon>
        <taxon>Microsporidia</taxon>
        <taxon>Dubosqiidae</taxon>
        <taxon>Hamiltosporidium</taxon>
    </lineage>
</organism>
<name>A0A4Q9LYM5_9MICR</name>